<evidence type="ECO:0000259" key="2">
    <source>
        <dbReference type="Pfam" id="PF18789"/>
    </source>
</evidence>
<proteinExistence type="predicted"/>
<dbReference type="RefSeq" id="WP_024733115.1">
    <property type="nucleotide sequence ID" value="NZ_CP094681.1"/>
</dbReference>
<protein>
    <recommendedName>
        <fullName evidence="2">Defence against restriction A C-terminal domain-containing protein</fullName>
    </recommendedName>
</protein>
<dbReference type="EMBL" id="QVLX01000007">
    <property type="protein sequence ID" value="RGE85801.1"/>
    <property type="molecule type" value="Genomic_DNA"/>
</dbReference>
<feature type="compositionally biased region" description="Basic and acidic residues" evidence="1">
    <location>
        <begin position="169"/>
        <end position="186"/>
    </location>
</feature>
<accession>A0A3E3K0H4</accession>
<feature type="region of interest" description="Disordered" evidence="1">
    <location>
        <begin position="150"/>
        <end position="196"/>
    </location>
</feature>
<dbReference type="AlphaFoldDB" id="A0A3E3K0H4"/>
<evidence type="ECO:0000256" key="1">
    <source>
        <dbReference type="SAM" id="MobiDB-lite"/>
    </source>
</evidence>
<evidence type="ECO:0000313" key="3">
    <source>
        <dbReference type="EMBL" id="RGE85801.1"/>
    </source>
</evidence>
<dbReference type="Proteomes" id="UP000261080">
    <property type="component" value="Unassembled WGS sequence"/>
</dbReference>
<sequence>MENVQGYEIEKSILFENNRGFALGHNPAAPQPFVTWQFTENEGGVRDYYWGHYHPDREWAEKDFARRVDDYQYLFKVEEKAPGQEQGEYYRYYSTQRPFDIGATPDTKDNPLVEVVNYEDDRRRPVAGGQIQAWGEAVYKKPLTPKQIRDYELTPAPDNPGWKRSITARLKEDAAKGQELQKEPGQKRNHKTHKDR</sequence>
<name>A0A3E3K0H4_9FIRM</name>
<dbReference type="InterPro" id="IPR041501">
    <property type="entry name" value="DarA_C"/>
</dbReference>
<reference evidence="3 4" key="1">
    <citation type="submission" date="2018-08" db="EMBL/GenBank/DDBJ databases">
        <title>A genome reference for cultivated species of the human gut microbiota.</title>
        <authorList>
            <person name="Zou Y."/>
            <person name="Xue W."/>
            <person name="Luo G."/>
        </authorList>
    </citation>
    <scope>NUCLEOTIDE SEQUENCE [LARGE SCALE GENOMIC DNA]</scope>
    <source>
        <strain evidence="3 4">AF37-2AT</strain>
    </source>
</reference>
<organism evidence="3 4">
    <name type="scientific">Sellimonas intestinalis</name>
    <dbReference type="NCBI Taxonomy" id="1653434"/>
    <lineage>
        <taxon>Bacteria</taxon>
        <taxon>Bacillati</taxon>
        <taxon>Bacillota</taxon>
        <taxon>Clostridia</taxon>
        <taxon>Lachnospirales</taxon>
        <taxon>Lachnospiraceae</taxon>
        <taxon>Sellimonas</taxon>
    </lineage>
</organism>
<evidence type="ECO:0000313" key="4">
    <source>
        <dbReference type="Proteomes" id="UP000261080"/>
    </source>
</evidence>
<dbReference type="Pfam" id="PF18789">
    <property type="entry name" value="DarA_C"/>
    <property type="match status" value="1"/>
</dbReference>
<feature type="domain" description="Defence against restriction A C-terminal" evidence="2">
    <location>
        <begin position="88"/>
        <end position="158"/>
    </location>
</feature>
<keyword evidence="4" id="KW-1185">Reference proteome</keyword>
<dbReference type="OrthoDB" id="1651388at2"/>
<feature type="compositionally biased region" description="Basic residues" evidence="1">
    <location>
        <begin position="187"/>
        <end position="196"/>
    </location>
</feature>
<comment type="caution">
    <text evidence="3">The sequence shown here is derived from an EMBL/GenBank/DDBJ whole genome shotgun (WGS) entry which is preliminary data.</text>
</comment>
<gene>
    <name evidence="3" type="ORF">DW016_12520</name>
</gene>